<dbReference type="Proteomes" id="UP000239735">
    <property type="component" value="Unassembled WGS sequence"/>
</dbReference>
<sequence length="78" mass="8184">MQKWFSGRGFVAARDARQHFGFARTAIAGSAIAARLAARKLDDGNGVLPTGATKGVWRAGSIIATASVRTGNVTRRLA</sequence>
<protein>
    <submittedName>
        <fullName evidence="1">Uncharacterized protein</fullName>
    </submittedName>
</protein>
<accession>A0A2N9M9L9</accession>
<dbReference type="EMBL" id="OKRB01000156">
    <property type="protein sequence ID" value="SPE32128.1"/>
    <property type="molecule type" value="Genomic_DNA"/>
</dbReference>
<organism evidence="1 2">
    <name type="scientific">Candidatus Sulfuritelmatomonas gaucii</name>
    <dbReference type="NCBI Taxonomy" id="2043161"/>
    <lineage>
        <taxon>Bacteria</taxon>
        <taxon>Pseudomonadati</taxon>
        <taxon>Acidobacteriota</taxon>
        <taxon>Terriglobia</taxon>
        <taxon>Terriglobales</taxon>
        <taxon>Acidobacteriaceae</taxon>
        <taxon>Candidatus Sulfuritelmatomonas</taxon>
    </lineage>
</organism>
<evidence type="ECO:0000313" key="1">
    <source>
        <dbReference type="EMBL" id="SPE32128.1"/>
    </source>
</evidence>
<reference evidence="2" key="1">
    <citation type="submission" date="2018-02" db="EMBL/GenBank/DDBJ databases">
        <authorList>
            <person name="Hausmann B."/>
        </authorList>
    </citation>
    <scope>NUCLEOTIDE SEQUENCE [LARGE SCALE GENOMIC DNA]</scope>
    <source>
        <strain evidence="2">Peat soil MAG SbA5</strain>
    </source>
</reference>
<proteinExistence type="predicted"/>
<gene>
    <name evidence="1" type="ORF">SBA5_930004</name>
</gene>
<name>A0A2N9M9L9_9BACT</name>
<evidence type="ECO:0000313" key="2">
    <source>
        <dbReference type="Proteomes" id="UP000239735"/>
    </source>
</evidence>
<dbReference type="AlphaFoldDB" id="A0A2N9M9L9"/>